<dbReference type="PATRIC" id="fig|216946.3.peg.907"/>
<evidence type="ECO:0000313" key="3">
    <source>
        <dbReference type="Proteomes" id="UP000067243"/>
    </source>
</evidence>
<keyword evidence="3" id="KW-1185">Reference proteome</keyword>
<dbReference type="AlphaFoldDB" id="A0A0K1P7G5"/>
<keyword evidence="1" id="KW-0472">Membrane</keyword>
<feature type="transmembrane region" description="Helical" evidence="1">
    <location>
        <begin position="393"/>
        <end position="418"/>
    </location>
</feature>
<sequence>MGFKKGVIVNYNQKNYLIEEVIHKQLSDRQLTFLRIKDLLNQEVLTVESSSVKSIVVNKRTNDFDKSDTEYINSLFDFKNNKDKKETFFDITNDEQVYSNDTLLNDNGIYNENFSTKDLENYNLNGNKIVESFFTEKTQPIYKPRRNNSDFSSSMNSKFVDQTFSNLKTSELNNENNELQSNISSLKTINVIDNNEKVQEFVKNEEIDQDENLKLDGKYINYNNSSNHVQSFENTFNEYENLLNTSNQNNVFKSTNNSEPNLNSVVSLTEDLNQLNNHLLNNPQVNQPSKDINTSFNNYISNDNIEANSFKDLNTSKSSIEASNYENIDNLTETNLFGTNKLNDIINKHEQIINDYKNNEYNETNTIYGLGSNFNKAVLKASTAYKKFKTMSIWLVVIMVFTLITPLSILTTKLTLLFLENEEFSTSYFKLFELQSMIYIDISMIASIIVLLIIFISYLIAYIIFCMKTQFKKVAYQNYVIDSKLKIIDSIQEFNSETSTFLIKVHSDIKKIKQRLKKQNQSNLSSIKNNSQQSKFSH</sequence>
<dbReference type="EMBL" id="CP012328">
    <property type="protein sequence ID" value="AKU80124.1"/>
    <property type="molecule type" value="Genomic_DNA"/>
</dbReference>
<proteinExistence type="predicted"/>
<dbReference type="KEGG" id="stur:STURON_00878"/>
<protein>
    <recommendedName>
        <fullName evidence="4">Transmembrane protein</fullName>
    </recommendedName>
</protein>
<dbReference type="STRING" id="216946.STURO_v1c08730"/>
<name>A0A0K1P7G5_9MOLU</name>
<gene>
    <name evidence="2" type="ORF">STURON_00878</name>
</gene>
<organism evidence="2 3">
    <name type="scientific">Spiroplasma turonicum</name>
    <dbReference type="NCBI Taxonomy" id="216946"/>
    <lineage>
        <taxon>Bacteria</taxon>
        <taxon>Bacillati</taxon>
        <taxon>Mycoplasmatota</taxon>
        <taxon>Mollicutes</taxon>
        <taxon>Entomoplasmatales</taxon>
        <taxon>Spiroplasmataceae</taxon>
        <taxon>Spiroplasma</taxon>
    </lineage>
</organism>
<keyword evidence="1" id="KW-1133">Transmembrane helix</keyword>
<evidence type="ECO:0000256" key="1">
    <source>
        <dbReference type="SAM" id="Phobius"/>
    </source>
</evidence>
<evidence type="ECO:0008006" key="4">
    <source>
        <dbReference type="Google" id="ProtNLM"/>
    </source>
</evidence>
<dbReference type="RefSeq" id="WP_075048691.1">
    <property type="nucleotide sequence ID" value="NZ_CP012328.1"/>
</dbReference>
<evidence type="ECO:0000313" key="2">
    <source>
        <dbReference type="EMBL" id="AKU80124.1"/>
    </source>
</evidence>
<keyword evidence="1" id="KW-0812">Transmembrane</keyword>
<accession>A0A0K1P7G5</accession>
<reference evidence="2 3" key="1">
    <citation type="journal article" date="2015" name="Genome Announc.">
        <title>Complete Genome Sequence of Spiroplasma turonicum Strain Tab4cT, a Parasite of a Horse Fly, Haematopota sp. (Diptera: Tabanidae).</title>
        <authorList>
            <person name="Davis R.E."/>
            <person name="Shao J."/>
            <person name="Zhao Y."/>
            <person name="Gasparich G.E."/>
            <person name="Gaynor B.J."/>
            <person name="Donofrio N."/>
        </authorList>
    </citation>
    <scope>NUCLEOTIDE SEQUENCE [LARGE SCALE GENOMIC DNA]</scope>
    <source>
        <strain evidence="2 3">Tab4c</strain>
    </source>
</reference>
<dbReference type="Proteomes" id="UP000067243">
    <property type="component" value="Chromosome"/>
</dbReference>
<feature type="transmembrane region" description="Helical" evidence="1">
    <location>
        <begin position="438"/>
        <end position="465"/>
    </location>
</feature>
<dbReference type="OrthoDB" id="388661at2"/>